<reference evidence="6 7" key="1">
    <citation type="submission" date="2019-07" db="EMBL/GenBank/DDBJ databases">
        <title>Whole genome shotgun sequence of Novosphingobium sediminis NBRC 106119.</title>
        <authorList>
            <person name="Hosoyama A."/>
            <person name="Uohara A."/>
            <person name="Ohji S."/>
            <person name="Ichikawa N."/>
        </authorList>
    </citation>
    <scope>NUCLEOTIDE SEQUENCE [LARGE SCALE GENOMIC DNA]</scope>
    <source>
        <strain evidence="6 7">NBRC 106119</strain>
    </source>
</reference>
<keyword evidence="3" id="KW-0804">Transcription</keyword>
<evidence type="ECO:0000256" key="3">
    <source>
        <dbReference type="ARBA" id="ARBA00023163"/>
    </source>
</evidence>
<dbReference type="EMBL" id="BJYR01000013">
    <property type="protein sequence ID" value="GEO00219.1"/>
    <property type="molecule type" value="Genomic_DNA"/>
</dbReference>
<gene>
    <name evidence="6" type="ORF">NSE01_20510</name>
</gene>
<proteinExistence type="predicted"/>
<organism evidence="6 7">
    <name type="scientific">Novosphingobium sediminis</name>
    <dbReference type="NCBI Taxonomy" id="707214"/>
    <lineage>
        <taxon>Bacteria</taxon>
        <taxon>Pseudomonadati</taxon>
        <taxon>Pseudomonadota</taxon>
        <taxon>Alphaproteobacteria</taxon>
        <taxon>Sphingomonadales</taxon>
        <taxon>Sphingomonadaceae</taxon>
        <taxon>Novosphingobium</taxon>
    </lineage>
</organism>
<evidence type="ECO:0000313" key="7">
    <source>
        <dbReference type="Proteomes" id="UP000321464"/>
    </source>
</evidence>
<evidence type="ECO:0000259" key="5">
    <source>
        <dbReference type="PROSITE" id="PS50977"/>
    </source>
</evidence>
<feature type="domain" description="HTH tetR-type" evidence="5">
    <location>
        <begin position="1"/>
        <end position="55"/>
    </location>
</feature>
<dbReference type="GO" id="GO:0003677">
    <property type="term" value="F:DNA binding"/>
    <property type="evidence" value="ECO:0007669"/>
    <property type="project" value="UniProtKB-UniRule"/>
</dbReference>
<evidence type="ECO:0000256" key="1">
    <source>
        <dbReference type="ARBA" id="ARBA00023015"/>
    </source>
</evidence>
<dbReference type="Gene3D" id="1.10.357.10">
    <property type="entry name" value="Tetracycline Repressor, domain 2"/>
    <property type="match status" value="1"/>
</dbReference>
<keyword evidence="2 4" id="KW-0238">DNA-binding</keyword>
<accession>A0A512AKH4</accession>
<dbReference type="AlphaFoldDB" id="A0A512AKH4"/>
<dbReference type="InterPro" id="IPR025996">
    <property type="entry name" value="MT1864/Rv1816-like_C"/>
</dbReference>
<dbReference type="InterPro" id="IPR036271">
    <property type="entry name" value="Tet_transcr_reg_TetR-rel_C_sf"/>
</dbReference>
<dbReference type="Pfam" id="PF13305">
    <property type="entry name" value="TetR_C_33"/>
    <property type="match status" value="1"/>
</dbReference>
<dbReference type="Pfam" id="PF00440">
    <property type="entry name" value="TetR_N"/>
    <property type="match status" value="1"/>
</dbReference>
<keyword evidence="7" id="KW-1185">Reference proteome</keyword>
<comment type="caution">
    <text evidence="6">The sequence shown here is derived from an EMBL/GenBank/DDBJ whole genome shotgun (WGS) entry which is preliminary data.</text>
</comment>
<dbReference type="InterPro" id="IPR009057">
    <property type="entry name" value="Homeodomain-like_sf"/>
</dbReference>
<feature type="DNA-binding region" description="H-T-H motif" evidence="4">
    <location>
        <begin position="18"/>
        <end position="37"/>
    </location>
</feature>
<evidence type="ECO:0000256" key="4">
    <source>
        <dbReference type="PROSITE-ProRule" id="PRU00335"/>
    </source>
</evidence>
<protein>
    <submittedName>
        <fullName evidence="6">Putative TetR-family transcriptional regulator</fullName>
    </submittedName>
</protein>
<dbReference type="PROSITE" id="PS50977">
    <property type="entry name" value="HTH_TETR_2"/>
    <property type="match status" value="1"/>
</dbReference>
<dbReference type="Proteomes" id="UP000321464">
    <property type="component" value="Unassembled WGS sequence"/>
</dbReference>
<dbReference type="SUPFAM" id="SSF48498">
    <property type="entry name" value="Tetracyclin repressor-like, C-terminal domain"/>
    <property type="match status" value="1"/>
</dbReference>
<dbReference type="InterPro" id="IPR001647">
    <property type="entry name" value="HTH_TetR"/>
</dbReference>
<dbReference type="SUPFAM" id="SSF46689">
    <property type="entry name" value="Homeodomain-like"/>
    <property type="match status" value="1"/>
</dbReference>
<name>A0A512AKH4_9SPHN</name>
<evidence type="ECO:0000256" key="2">
    <source>
        <dbReference type="ARBA" id="ARBA00023125"/>
    </source>
</evidence>
<evidence type="ECO:0000313" key="6">
    <source>
        <dbReference type="EMBL" id="GEO00219.1"/>
    </source>
</evidence>
<sequence>MLTAGLHALESADISEISLRALAREVGVSATAVYRHFPDKRALLEAMAREGLAQLGQMQQRAAMEAGDNAFSATGRAYVRFALANPSLFRLVFTHCPVRGDGLPEGNLAADMLLASAARFTGGDKQAARRFALQSWALVHGLAMLMLDGQLPADEALIDQVIDGPTMWPAAS</sequence>
<keyword evidence="1" id="KW-0805">Transcription regulation</keyword>